<name>A0ABD1CFC0_CULPP</name>
<evidence type="ECO:0000313" key="3">
    <source>
        <dbReference type="Proteomes" id="UP001562425"/>
    </source>
</evidence>
<feature type="compositionally biased region" description="Basic residues" evidence="1">
    <location>
        <begin position="486"/>
        <end position="521"/>
    </location>
</feature>
<keyword evidence="3" id="KW-1185">Reference proteome</keyword>
<feature type="compositionally biased region" description="Polar residues" evidence="1">
    <location>
        <begin position="607"/>
        <end position="616"/>
    </location>
</feature>
<sequence>MGASTIGACTQLNFSQNRTLLSGEKCVEKKFTSKRRNGETQRERGRRSLKKVRNSLTELGWIKLGGKMITKSARLNLSNNESIADVSAISTCGRSEVDTNSSEPSNEEVRDTSAAVLVDSVYIENKIKSLLSQEDHESSSKEATSAQEAKELVKPTPIGGILMAEDSCNAVDNKISSDDAGSNELAPEELSFNGKIKSLNEDNGSRGESTTNSKVNREKLNESFELLTKENSSLMHYNNEKSPDLFADDDDEEEEDEPSKSDPEDVEEDKSFNVSVTGNASAMSQVDQIERAILKRLQASLSGVLPPPSLTYSRIDVDRMITLYRENEANFCYRETDAAKEVEDAESTTGSLNKPTHSMAELRQTEWPQLLQLRAHGVCYNRSTDTEKIELLGLKYIDRYIGSETGSTFNVPRSPSSAKKRNQRFKMLNQSPGSRLSHLARRRAVFSSANLLNTSHGSASAASSSSSQPSAFRLCNRQILLDPKKSNNRRKNKGRTPKRRTPGRRKTPRRKTPGSSAKKRATLSLPVAKPALSTVSRETSKRALFQSPPNEAKASTSATISSATASRVQKSKRALFSPPKRALRFSSVTGSRPDLSVKESLLSSSSQRYGSTNNIDTLPDSGLRNLSTGESIDLGESSAAGKRRREDDPFGDARSGKMPRIDSSASINEEDLTPRSLKMARSQSFCVGSRNLSTKSASETSFCGRSLFRANSEVGFPDSNPARPVTVLTENHKKKLLWAVSQALQSKQISVKHEQFKTYASSLARVVKRLFLEFNDQTVASTSEKLLRLANKNVFDVIQGRTVDDIYLREKTRLLNARNHTKLQGYIAPEEYEQRKQLMRRSTSTSTLLSESSSLAADGSQQLLLSQSSVFSQSSEFLNQLSQTTAAASVLRENIDSELRQKSSAQKQVSFSGKDQKNLSPYADQKGAGSHAKAKLLVGGGATPSILKAKRQISFE</sequence>
<comment type="caution">
    <text evidence="2">The sequence shown here is derived from an EMBL/GenBank/DDBJ whole genome shotgun (WGS) entry which is preliminary data.</text>
</comment>
<dbReference type="Proteomes" id="UP001562425">
    <property type="component" value="Unassembled WGS sequence"/>
</dbReference>
<dbReference type="AlphaFoldDB" id="A0ABD1CFC0"/>
<accession>A0ABD1CFC0</accession>
<evidence type="ECO:0000256" key="1">
    <source>
        <dbReference type="SAM" id="MobiDB-lite"/>
    </source>
</evidence>
<reference evidence="2 3" key="1">
    <citation type="submission" date="2024-05" db="EMBL/GenBank/DDBJ databases">
        <title>Culex pipiens pipiens assembly and annotation.</title>
        <authorList>
            <person name="Alout H."/>
            <person name="Durand T."/>
        </authorList>
    </citation>
    <scope>NUCLEOTIDE SEQUENCE [LARGE SCALE GENOMIC DNA]</scope>
    <source>
        <strain evidence="2">HA-2024</strain>
        <tissue evidence="2">Whole body</tissue>
    </source>
</reference>
<feature type="region of interest" description="Disordered" evidence="1">
    <location>
        <begin position="478"/>
        <end position="575"/>
    </location>
</feature>
<feature type="region of interest" description="Disordered" evidence="1">
    <location>
        <begin position="173"/>
        <end position="219"/>
    </location>
</feature>
<feature type="region of interest" description="Disordered" evidence="1">
    <location>
        <begin position="233"/>
        <end position="271"/>
    </location>
</feature>
<proteinExistence type="predicted"/>
<feature type="region of interest" description="Disordered" evidence="1">
    <location>
        <begin position="602"/>
        <end position="674"/>
    </location>
</feature>
<feature type="compositionally biased region" description="Acidic residues" evidence="1">
    <location>
        <begin position="246"/>
        <end position="257"/>
    </location>
</feature>
<protein>
    <submittedName>
        <fullName evidence="2">Uncharacterized protein</fullName>
    </submittedName>
</protein>
<feature type="region of interest" description="Disordered" evidence="1">
    <location>
        <begin position="132"/>
        <end position="152"/>
    </location>
</feature>
<dbReference type="EMBL" id="JBEHCU010012846">
    <property type="protein sequence ID" value="KAL1375031.1"/>
    <property type="molecule type" value="Genomic_DNA"/>
</dbReference>
<gene>
    <name evidence="2" type="ORF">pipiens_017741</name>
</gene>
<feature type="region of interest" description="Disordered" evidence="1">
    <location>
        <begin position="902"/>
        <end position="931"/>
    </location>
</feature>
<feature type="compositionally biased region" description="Polar residues" evidence="1">
    <location>
        <begin position="902"/>
        <end position="913"/>
    </location>
</feature>
<organism evidence="2 3">
    <name type="scientific">Culex pipiens pipiens</name>
    <name type="common">Northern house mosquito</name>
    <dbReference type="NCBI Taxonomy" id="38569"/>
    <lineage>
        <taxon>Eukaryota</taxon>
        <taxon>Metazoa</taxon>
        <taxon>Ecdysozoa</taxon>
        <taxon>Arthropoda</taxon>
        <taxon>Hexapoda</taxon>
        <taxon>Insecta</taxon>
        <taxon>Pterygota</taxon>
        <taxon>Neoptera</taxon>
        <taxon>Endopterygota</taxon>
        <taxon>Diptera</taxon>
        <taxon>Nematocera</taxon>
        <taxon>Culicoidea</taxon>
        <taxon>Culicidae</taxon>
        <taxon>Culicinae</taxon>
        <taxon>Culicini</taxon>
        <taxon>Culex</taxon>
        <taxon>Culex</taxon>
    </lineage>
</organism>
<feature type="compositionally biased region" description="Low complexity" evidence="1">
    <location>
        <begin position="552"/>
        <end position="566"/>
    </location>
</feature>
<evidence type="ECO:0000313" key="2">
    <source>
        <dbReference type="EMBL" id="KAL1375031.1"/>
    </source>
</evidence>